<dbReference type="CDD" id="cd11740">
    <property type="entry name" value="YajQ_like"/>
    <property type="match status" value="1"/>
</dbReference>
<dbReference type="KEGG" id="ddl:Desdi_2186"/>
<comment type="similarity">
    <text evidence="2 3">Belongs to the YajQ family.</text>
</comment>
<dbReference type="InterPro" id="IPR035571">
    <property type="entry name" value="UPF0234-like_C"/>
</dbReference>
<dbReference type="NCBIfam" id="NF003819">
    <property type="entry name" value="PRK05412.1"/>
    <property type="match status" value="1"/>
</dbReference>
<dbReference type="OrthoDB" id="9801447at2"/>
<accession>L0F8V4</accession>
<dbReference type="HOGENOM" id="CLU_099839_1_0_9"/>
<dbReference type="RefSeq" id="WP_015262605.1">
    <property type="nucleotide sequence ID" value="NC_019903.1"/>
</dbReference>
<evidence type="ECO:0000313" key="5">
    <source>
        <dbReference type="Proteomes" id="UP000010797"/>
    </source>
</evidence>
<evidence type="ECO:0000256" key="3">
    <source>
        <dbReference type="HAMAP-Rule" id="MF_00632"/>
    </source>
</evidence>
<dbReference type="Pfam" id="PF04461">
    <property type="entry name" value="YajQ"/>
    <property type="match status" value="1"/>
</dbReference>
<dbReference type="InterPro" id="IPR007551">
    <property type="entry name" value="YajQ/Smlt4090-like"/>
</dbReference>
<dbReference type="AlphaFoldDB" id="L0F8V4"/>
<keyword evidence="5" id="KW-1185">Reference proteome</keyword>
<dbReference type="PANTHER" id="PTHR30476">
    <property type="entry name" value="UPF0234 PROTEIN YAJQ"/>
    <property type="match status" value="1"/>
</dbReference>
<organism evidence="4 5">
    <name type="scientific">Desulfitobacterium dichloroeliminans (strain LMG P-21439 / DCA1)</name>
    <dbReference type="NCBI Taxonomy" id="871963"/>
    <lineage>
        <taxon>Bacteria</taxon>
        <taxon>Bacillati</taxon>
        <taxon>Bacillota</taxon>
        <taxon>Clostridia</taxon>
        <taxon>Eubacteriales</taxon>
        <taxon>Desulfitobacteriaceae</taxon>
        <taxon>Desulfitobacterium</taxon>
    </lineage>
</organism>
<dbReference type="STRING" id="871963.Desdi_2186"/>
<dbReference type="eggNOG" id="COG1666">
    <property type="taxonomic scope" value="Bacteria"/>
</dbReference>
<keyword evidence="1 3" id="KW-0547">Nucleotide-binding</keyword>
<dbReference type="InterPro" id="IPR035570">
    <property type="entry name" value="UPF0234_N"/>
</dbReference>
<gene>
    <name evidence="4" type="ordered locus">Desdi_2186</name>
</gene>
<protein>
    <recommendedName>
        <fullName evidence="3">Nucleotide-binding protein Desdi_2186</fullName>
    </recommendedName>
</protein>
<name>L0F8V4_DESDL</name>
<dbReference type="SUPFAM" id="SSF89963">
    <property type="entry name" value="YajQ-like"/>
    <property type="match status" value="2"/>
</dbReference>
<comment type="function">
    <text evidence="3">Nucleotide-binding protein.</text>
</comment>
<reference evidence="5" key="1">
    <citation type="submission" date="2012-02" db="EMBL/GenBank/DDBJ databases">
        <title>Complete sequence of Desulfitobacterium dichloroeliminans LMG P-21439.</title>
        <authorList>
            <person name="Lucas S."/>
            <person name="Han J."/>
            <person name="Lapidus A."/>
            <person name="Cheng J.-F."/>
            <person name="Goodwin L."/>
            <person name="Pitluck S."/>
            <person name="Peters L."/>
            <person name="Ovchinnikova G."/>
            <person name="Teshima H."/>
            <person name="Detter J.C."/>
            <person name="Han C."/>
            <person name="Tapia R."/>
            <person name="Land M."/>
            <person name="Hauser L."/>
            <person name="Kyrpides N."/>
            <person name="Ivanova N."/>
            <person name="Pagani I."/>
            <person name="Kruse T."/>
            <person name="de Vos W.M."/>
            <person name="Boon N."/>
            <person name="Smidt H."/>
            <person name="Woyke T."/>
        </authorList>
    </citation>
    <scope>NUCLEOTIDE SEQUENCE [LARGE SCALE GENOMIC DNA]</scope>
    <source>
        <strain evidence="5">LMG P-21439 / DCA1</strain>
    </source>
</reference>
<dbReference type="Gene3D" id="3.30.70.990">
    <property type="entry name" value="YajQ-like, domain 2"/>
    <property type="match status" value="1"/>
</dbReference>
<dbReference type="Gene3D" id="3.30.70.860">
    <property type="match status" value="1"/>
</dbReference>
<dbReference type="EMBL" id="CP003344">
    <property type="protein sequence ID" value="AGA69627.1"/>
    <property type="molecule type" value="Genomic_DNA"/>
</dbReference>
<dbReference type="Proteomes" id="UP000010797">
    <property type="component" value="Chromosome"/>
</dbReference>
<dbReference type="GO" id="GO:0005829">
    <property type="term" value="C:cytosol"/>
    <property type="evidence" value="ECO:0007669"/>
    <property type="project" value="TreeGrafter"/>
</dbReference>
<dbReference type="InterPro" id="IPR036183">
    <property type="entry name" value="YajQ-like_sf"/>
</dbReference>
<dbReference type="GO" id="GO:0000166">
    <property type="term" value="F:nucleotide binding"/>
    <property type="evidence" value="ECO:0007669"/>
    <property type="project" value="UniProtKB-UniRule"/>
</dbReference>
<evidence type="ECO:0000256" key="2">
    <source>
        <dbReference type="ARBA" id="ARBA00093450"/>
    </source>
</evidence>
<proteinExistence type="inferred from homology"/>
<evidence type="ECO:0000313" key="4">
    <source>
        <dbReference type="EMBL" id="AGA69627.1"/>
    </source>
</evidence>
<dbReference type="HAMAP" id="MF_00632">
    <property type="entry name" value="UPF0234"/>
    <property type="match status" value="1"/>
</dbReference>
<sequence>MAKDSSFDIVSKVELQEVTNAVHQAQKEIEQRFDFKNSKSSIELQEDKITLISDDDFKLRNVIDILEGKLVKRQISLRALEYGKIQAAAGDTVRQEVKLIQGISQEKAKEINKLIKDSKIKVTSSIQGDQVRVTGKDKDDLQAVISLLRKQDLGVDLQFINYR</sequence>
<evidence type="ECO:0000256" key="1">
    <source>
        <dbReference type="ARBA" id="ARBA00022741"/>
    </source>
</evidence>
<dbReference type="PANTHER" id="PTHR30476:SF0">
    <property type="entry name" value="UPF0234 PROTEIN YAJQ"/>
    <property type="match status" value="1"/>
</dbReference>